<dbReference type="Proteomes" id="UP000518904">
    <property type="component" value="Unassembled WGS sequence"/>
</dbReference>
<feature type="signal peptide" evidence="1">
    <location>
        <begin position="1"/>
        <end position="23"/>
    </location>
</feature>
<sequence>MKKIALMALTLFSLMGCSSTAYNEESTVESMKRVQNHAGLIEHYKARLEQKSNDVQVMQDLAFAYLAKEDVESAKFYVQHLSELGVENARLAQLGGQVHSLEGEDALALEQYQRSIAMGNSSGEIQVLTGIAYSNLGEFSLAIRAFNQARLKGFNDVAIKNNLAVVYLAQQQYHDVIALLAPVYQENQSNEKVRSNLAIAFFKVGEVSQAKELLEGTFSDTQVAQISKTLHR</sequence>
<comment type="caution">
    <text evidence="2">The sequence shown here is derived from an EMBL/GenBank/DDBJ whole genome shotgun (WGS) entry which is preliminary data.</text>
</comment>
<organism evidence="2 3">
    <name type="scientific">Vibrio parahaemolyticus</name>
    <dbReference type="NCBI Taxonomy" id="670"/>
    <lineage>
        <taxon>Bacteria</taxon>
        <taxon>Pseudomonadati</taxon>
        <taxon>Pseudomonadota</taxon>
        <taxon>Gammaproteobacteria</taxon>
        <taxon>Vibrionales</taxon>
        <taxon>Vibrionaceae</taxon>
        <taxon>Vibrio</taxon>
    </lineage>
</organism>
<keyword evidence="1" id="KW-0732">Signal</keyword>
<reference evidence="2 3" key="1">
    <citation type="submission" date="2020-04" db="EMBL/GenBank/DDBJ databases">
        <title>Whole-genome sequencing of Vibrio spp. from China reveals different genetic environments of blaCTX-M-14 among diverse lineages.</title>
        <authorList>
            <person name="Zheng Z."/>
            <person name="Ye L."/>
            <person name="Chen S."/>
        </authorList>
    </citation>
    <scope>NUCLEOTIDE SEQUENCE [LARGE SCALE GENOMIC DNA]</scope>
    <source>
        <strain evidence="2 3">Vb0551</strain>
    </source>
</reference>
<dbReference type="Gene3D" id="1.25.40.10">
    <property type="entry name" value="Tetratricopeptide repeat domain"/>
    <property type="match status" value="1"/>
</dbReference>
<protein>
    <submittedName>
        <fullName evidence="2">Tetratricopeptide repeat protein</fullName>
    </submittedName>
</protein>
<name>A0A7Y0XEV9_VIBPH</name>
<feature type="chain" id="PRO_5031202152" evidence="1">
    <location>
        <begin position="24"/>
        <end position="232"/>
    </location>
</feature>
<evidence type="ECO:0000313" key="2">
    <source>
        <dbReference type="EMBL" id="NMU85807.1"/>
    </source>
</evidence>
<evidence type="ECO:0000313" key="3">
    <source>
        <dbReference type="Proteomes" id="UP000518904"/>
    </source>
</evidence>
<gene>
    <name evidence="2" type="ORF">HKB16_23420</name>
</gene>
<dbReference type="EMBL" id="JABCLB010002279">
    <property type="protein sequence ID" value="NMU85807.1"/>
    <property type="molecule type" value="Genomic_DNA"/>
</dbReference>
<dbReference type="InterPro" id="IPR011990">
    <property type="entry name" value="TPR-like_helical_dom_sf"/>
</dbReference>
<evidence type="ECO:0000256" key="1">
    <source>
        <dbReference type="SAM" id="SignalP"/>
    </source>
</evidence>
<dbReference type="Pfam" id="PF14559">
    <property type="entry name" value="TPR_19"/>
    <property type="match status" value="1"/>
</dbReference>
<dbReference type="RefSeq" id="WP_141180364.1">
    <property type="nucleotide sequence ID" value="NZ_CP041202.1"/>
</dbReference>
<accession>A0A7Y0XEV9</accession>
<proteinExistence type="predicted"/>
<dbReference type="SUPFAM" id="SSF81901">
    <property type="entry name" value="HCP-like"/>
    <property type="match status" value="1"/>
</dbReference>
<dbReference type="PROSITE" id="PS51257">
    <property type="entry name" value="PROKAR_LIPOPROTEIN"/>
    <property type="match status" value="1"/>
</dbReference>
<dbReference type="AlphaFoldDB" id="A0A7Y0XEV9"/>